<accession>A0A0F9LB82</accession>
<gene>
    <name evidence="1" type="ORF">LCGC14_1533150</name>
</gene>
<proteinExistence type="predicted"/>
<protein>
    <submittedName>
        <fullName evidence="1">Uncharacterized protein</fullName>
    </submittedName>
</protein>
<sequence length="135" mass="14986">MNIDEIYKHPDQVLHAIGELNWSNATVQSIFIGYEAHGILTVTLDCTGDCWGQGFGNRCLDVGSSFRNFVEGCLSLMSLKPEKKHIRVGREGNLFSQIVALRPIIDESPVFWPGTKADRFYVFDVGGEVARRGPG</sequence>
<comment type="caution">
    <text evidence="1">The sequence shown here is derived from an EMBL/GenBank/DDBJ whole genome shotgun (WGS) entry which is preliminary data.</text>
</comment>
<dbReference type="EMBL" id="LAZR01011510">
    <property type="protein sequence ID" value="KKM61290.1"/>
    <property type="molecule type" value="Genomic_DNA"/>
</dbReference>
<name>A0A0F9LB82_9ZZZZ</name>
<organism evidence="1">
    <name type="scientific">marine sediment metagenome</name>
    <dbReference type="NCBI Taxonomy" id="412755"/>
    <lineage>
        <taxon>unclassified sequences</taxon>
        <taxon>metagenomes</taxon>
        <taxon>ecological metagenomes</taxon>
    </lineage>
</organism>
<reference evidence="1" key="1">
    <citation type="journal article" date="2015" name="Nature">
        <title>Complex archaea that bridge the gap between prokaryotes and eukaryotes.</title>
        <authorList>
            <person name="Spang A."/>
            <person name="Saw J.H."/>
            <person name="Jorgensen S.L."/>
            <person name="Zaremba-Niedzwiedzka K."/>
            <person name="Martijn J."/>
            <person name="Lind A.E."/>
            <person name="van Eijk R."/>
            <person name="Schleper C."/>
            <person name="Guy L."/>
            <person name="Ettema T.J."/>
        </authorList>
    </citation>
    <scope>NUCLEOTIDE SEQUENCE</scope>
</reference>
<dbReference type="AlphaFoldDB" id="A0A0F9LB82"/>
<evidence type="ECO:0000313" key="1">
    <source>
        <dbReference type="EMBL" id="KKM61290.1"/>
    </source>
</evidence>